<comment type="cofactor">
    <cofactor evidence="2">
        <name>Zn(2+)</name>
        <dbReference type="ChEBI" id="CHEBI:29105"/>
    </cofactor>
</comment>
<evidence type="ECO:0000256" key="4">
    <source>
        <dbReference type="ARBA" id="ARBA00006247"/>
    </source>
</evidence>
<evidence type="ECO:0000256" key="2">
    <source>
        <dbReference type="ARBA" id="ARBA00001947"/>
    </source>
</evidence>
<dbReference type="NCBIfam" id="NF005373">
    <property type="entry name" value="PRK06915.1"/>
    <property type="match status" value="1"/>
</dbReference>
<evidence type="ECO:0000256" key="7">
    <source>
        <dbReference type="ARBA" id="ARBA00022723"/>
    </source>
</evidence>
<dbReference type="InterPro" id="IPR036264">
    <property type="entry name" value="Bact_exopeptidase_dim_dom"/>
</dbReference>
<evidence type="ECO:0000256" key="1">
    <source>
        <dbReference type="ARBA" id="ARBA00001941"/>
    </source>
</evidence>
<accession>A0A081LCF7</accession>
<keyword evidence="7" id="KW-0479">Metal-binding</keyword>
<keyword evidence="14" id="KW-1185">Reference proteome</keyword>
<protein>
    <recommendedName>
        <fullName evidence="6">Probable succinyl-diaminopimelate desuccinylase</fullName>
        <ecNumber evidence="5">3.5.1.18</ecNumber>
    </recommendedName>
</protein>
<dbReference type="Gene3D" id="3.40.630.10">
    <property type="entry name" value="Zn peptidases"/>
    <property type="match status" value="1"/>
</dbReference>
<sequence>MTDLQPITRIRSWMREHQDEAITLLKQMVQCDSTQGNEQEVQQIVANKLSAIGFDVDVWEIGGDDLLKHPYFYSPRRSFKGSPNVAGRLKGKGDGKSILLNGHVDVVPEGDTNQWTYPPYSGHIINGRLYGRGATDMKGGNVSLLFALEALHALQIPLKGDVVFHSVVEEESGGAGTLASILRGYTADAAIIPEPSHMKIFPIQQGSKWFRLHMKGRAAHGGTRYHGVSAIEKSTIVLSHIAALEEERNRRITEPLFQHIPIPVPINIGKIQGGDWPSSVADLVTMEGRLGVMPGETVEQAEKELENWMAGLGEKDEWFQDHPVEVEWFGARWLPGSIDADHPLLGLLKEQYEEVLKQPPKVEAAPWGTDGGLLSQAAGIPIIVFGPGTTELAHYPNESIDIEHVIEAAEIIAGTMVKWCEVAE</sequence>
<dbReference type="PROSITE" id="PS00758">
    <property type="entry name" value="ARGE_DAPE_CPG2_1"/>
    <property type="match status" value="1"/>
</dbReference>
<comment type="catalytic activity">
    <reaction evidence="11">
        <text>N-succinyl-(2S,6S)-2,6-diaminopimelate + H2O = (2S,6S)-2,6-diaminopimelate + succinate</text>
        <dbReference type="Rhea" id="RHEA:22608"/>
        <dbReference type="ChEBI" id="CHEBI:15377"/>
        <dbReference type="ChEBI" id="CHEBI:30031"/>
        <dbReference type="ChEBI" id="CHEBI:57609"/>
        <dbReference type="ChEBI" id="CHEBI:58087"/>
        <dbReference type="EC" id="3.5.1.18"/>
    </reaction>
</comment>
<dbReference type="GO" id="GO:0009089">
    <property type="term" value="P:lysine biosynthetic process via diaminopimelate"/>
    <property type="evidence" value="ECO:0007669"/>
    <property type="project" value="UniProtKB-UniPathway"/>
</dbReference>
<keyword evidence="8 13" id="KW-0378">Hydrolase</keyword>
<evidence type="ECO:0000256" key="8">
    <source>
        <dbReference type="ARBA" id="ARBA00022801"/>
    </source>
</evidence>
<dbReference type="UniPathway" id="UPA00034">
    <property type="reaction ID" value="UER00021"/>
</dbReference>
<evidence type="ECO:0000256" key="3">
    <source>
        <dbReference type="ARBA" id="ARBA00005130"/>
    </source>
</evidence>
<name>A0A081LCF7_9BACI</name>
<evidence type="ECO:0000259" key="12">
    <source>
        <dbReference type="Pfam" id="PF07687"/>
    </source>
</evidence>
<dbReference type="Pfam" id="PF01546">
    <property type="entry name" value="Peptidase_M20"/>
    <property type="match status" value="1"/>
</dbReference>
<dbReference type="SUPFAM" id="SSF53187">
    <property type="entry name" value="Zn-dependent exopeptidases"/>
    <property type="match status" value="1"/>
</dbReference>
<comment type="pathway">
    <text evidence="3">Amino-acid biosynthesis; L-lysine biosynthesis via DAP pathway; LL-2,6-diaminopimelate from (S)-tetrahydrodipicolinate (succinylase route): step 3/3.</text>
</comment>
<dbReference type="InterPro" id="IPR010182">
    <property type="entry name" value="ArgE/DapE"/>
</dbReference>
<dbReference type="Pfam" id="PF07687">
    <property type="entry name" value="M20_dimer"/>
    <property type="match status" value="1"/>
</dbReference>
<dbReference type="PANTHER" id="PTHR43808:SF25">
    <property type="entry name" value="PEPTIDASE M20 DIMERISATION DOMAIN-CONTAINING PROTEIN"/>
    <property type="match status" value="1"/>
</dbReference>
<reference evidence="13 14" key="1">
    <citation type="submission" date="2012-09" db="EMBL/GenBank/DDBJ databases">
        <title>Genome Sequence of Bacillus sp. DW5-4.</title>
        <authorList>
            <person name="Lai Q."/>
            <person name="Liu Y."/>
            <person name="Shao Z."/>
        </authorList>
    </citation>
    <scope>NUCLEOTIDE SEQUENCE [LARGE SCALE GENOMIC DNA]</scope>
    <source>
        <strain evidence="13 14">DW5-4</strain>
    </source>
</reference>
<dbReference type="SUPFAM" id="SSF55031">
    <property type="entry name" value="Bacterial exopeptidase dimerisation domain"/>
    <property type="match status" value="1"/>
</dbReference>
<dbReference type="MEROPS" id="M20.A21"/>
<proteinExistence type="inferred from homology"/>
<evidence type="ECO:0000256" key="11">
    <source>
        <dbReference type="ARBA" id="ARBA00051301"/>
    </source>
</evidence>
<dbReference type="NCBIfam" id="TIGR01910">
    <property type="entry name" value="DapE-ArgE"/>
    <property type="match status" value="1"/>
</dbReference>
<dbReference type="Proteomes" id="UP000028091">
    <property type="component" value="Unassembled WGS sequence"/>
</dbReference>
<dbReference type="GO" id="GO:0046872">
    <property type="term" value="F:metal ion binding"/>
    <property type="evidence" value="ECO:0007669"/>
    <property type="project" value="UniProtKB-KW"/>
</dbReference>
<evidence type="ECO:0000256" key="10">
    <source>
        <dbReference type="ARBA" id="ARBA00023285"/>
    </source>
</evidence>
<evidence type="ECO:0000256" key="9">
    <source>
        <dbReference type="ARBA" id="ARBA00022833"/>
    </source>
</evidence>
<dbReference type="InterPro" id="IPR002933">
    <property type="entry name" value="Peptidase_M20"/>
</dbReference>
<gene>
    <name evidence="13" type="ORF">BA70_17095</name>
</gene>
<feature type="domain" description="Peptidase M20 dimerisation" evidence="12">
    <location>
        <begin position="204"/>
        <end position="315"/>
    </location>
</feature>
<dbReference type="GO" id="GO:0009014">
    <property type="term" value="F:succinyl-diaminopimelate desuccinylase activity"/>
    <property type="evidence" value="ECO:0007669"/>
    <property type="project" value="UniProtKB-EC"/>
</dbReference>
<dbReference type="EC" id="3.5.1.18" evidence="5"/>
<evidence type="ECO:0000313" key="14">
    <source>
        <dbReference type="Proteomes" id="UP000028091"/>
    </source>
</evidence>
<dbReference type="Gene3D" id="3.30.70.360">
    <property type="match status" value="1"/>
</dbReference>
<dbReference type="EMBL" id="JOTP01000006">
    <property type="protein sequence ID" value="KEP26933.1"/>
    <property type="molecule type" value="Genomic_DNA"/>
</dbReference>
<dbReference type="InterPro" id="IPR050072">
    <property type="entry name" value="Peptidase_M20A"/>
</dbReference>
<dbReference type="eggNOG" id="COG0624">
    <property type="taxonomic scope" value="Bacteria"/>
</dbReference>
<dbReference type="AlphaFoldDB" id="A0A081LCF7"/>
<keyword evidence="10" id="KW-0170">Cobalt</keyword>
<comment type="caution">
    <text evidence="13">The sequence shown here is derived from an EMBL/GenBank/DDBJ whole genome shotgun (WGS) entry which is preliminary data.</text>
</comment>
<organism evidence="13 14">
    <name type="scientific">Bacillus zhangzhouensis</name>
    <dbReference type="NCBI Taxonomy" id="1178540"/>
    <lineage>
        <taxon>Bacteria</taxon>
        <taxon>Bacillati</taxon>
        <taxon>Bacillota</taxon>
        <taxon>Bacilli</taxon>
        <taxon>Bacillales</taxon>
        <taxon>Bacillaceae</taxon>
        <taxon>Bacillus</taxon>
    </lineage>
</organism>
<keyword evidence="9" id="KW-0862">Zinc</keyword>
<evidence type="ECO:0000256" key="6">
    <source>
        <dbReference type="ARBA" id="ARBA00016853"/>
    </source>
</evidence>
<comment type="similarity">
    <text evidence="4">Belongs to the peptidase M20A family.</text>
</comment>
<dbReference type="InterPro" id="IPR001261">
    <property type="entry name" value="ArgE/DapE_CS"/>
</dbReference>
<evidence type="ECO:0000256" key="5">
    <source>
        <dbReference type="ARBA" id="ARBA00011921"/>
    </source>
</evidence>
<dbReference type="InterPro" id="IPR011650">
    <property type="entry name" value="Peptidase_M20_dimer"/>
</dbReference>
<comment type="cofactor">
    <cofactor evidence="1">
        <name>Co(2+)</name>
        <dbReference type="ChEBI" id="CHEBI:48828"/>
    </cofactor>
</comment>
<evidence type="ECO:0000313" key="13">
    <source>
        <dbReference type="EMBL" id="KEP26933.1"/>
    </source>
</evidence>
<dbReference type="PANTHER" id="PTHR43808">
    <property type="entry name" value="ACETYLORNITHINE DEACETYLASE"/>
    <property type="match status" value="1"/>
</dbReference>